<evidence type="ECO:0000313" key="10">
    <source>
        <dbReference type="Proteomes" id="UP000193642"/>
    </source>
</evidence>
<dbReference type="Proteomes" id="UP000193642">
    <property type="component" value="Unassembled WGS sequence"/>
</dbReference>
<evidence type="ECO:0000256" key="6">
    <source>
        <dbReference type="PROSITE-ProRule" id="PRU00094"/>
    </source>
</evidence>
<name>A0A1Y2CXH2_9FUNG</name>
<dbReference type="InterPro" id="IPR013088">
    <property type="entry name" value="Znf_NHR/GATA"/>
</dbReference>
<keyword evidence="3" id="KW-0862">Zinc</keyword>
<keyword evidence="5" id="KW-0804">Transcription</keyword>
<evidence type="ECO:0000256" key="7">
    <source>
        <dbReference type="SAM" id="MobiDB-lite"/>
    </source>
</evidence>
<dbReference type="Pfam" id="PF00320">
    <property type="entry name" value="GATA"/>
    <property type="match status" value="1"/>
</dbReference>
<evidence type="ECO:0000313" key="9">
    <source>
        <dbReference type="EMBL" id="ORY51035.1"/>
    </source>
</evidence>
<feature type="region of interest" description="Disordered" evidence="7">
    <location>
        <begin position="126"/>
        <end position="161"/>
    </location>
</feature>
<keyword evidence="4" id="KW-0805">Transcription regulation</keyword>
<dbReference type="CDD" id="cd00202">
    <property type="entry name" value="ZnF_GATA"/>
    <property type="match status" value="1"/>
</dbReference>
<dbReference type="PROSITE" id="PS50114">
    <property type="entry name" value="GATA_ZN_FINGER_2"/>
    <property type="match status" value="1"/>
</dbReference>
<sequence length="360" mass="38307">MNAHVTVANQFSRKSPLEGSDQFLSTLIGTADSFSDYFAMEAKEAASSPASEASTGSGSESLFNADEAPKDDPFGSFVIPNDSPSNPVFTFPVAPVHSVQGDFELGPRMVMSSAKAVRIISGPSVPEPSSLAPNEAQGISTVKMPARRRSRPDSAKSSKSISKLLASMEEVGEGKLLPKAAQKKLRAMMRNLICTSCGTNSTPLWRKDNAGNHLCNACGLYFIKYQTTKPPAVASNNTPKPSKGWTIQSHLASFPSKSSQQSSGLTNQVPVDSFMSIPAAEPLPVVNATNVQAATETQIKHEFMTSLLYSAEQGFVASTNNPVPMSSSSSSSSASWAISGGDQGILEDYCWTEMMKDDEE</sequence>
<protein>
    <recommendedName>
        <fullName evidence="8">GATA-type domain-containing protein</fullName>
    </recommendedName>
</protein>
<gene>
    <name evidence="9" type="ORF">BCR33DRAFT_712965</name>
</gene>
<evidence type="ECO:0000256" key="1">
    <source>
        <dbReference type="ARBA" id="ARBA00022723"/>
    </source>
</evidence>
<dbReference type="InterPro" id="IPR000679">
    <property type="entry name" value="Znf_GATA"/>
</dbReference>
<organism evidence="9 10">
    <name type="scientific">Rhizoclosmatium globosum</name>
    <dbReference type="NCBI Taxonomy" id="329046"/>
    <lineage>
        <taxon>Eukaryota</taxon>
        <taxon>Fungi</taxon>
        <taxon>Fungi incertae sedis</taxon>
        <taxon>Chytridiomycota</taxon>
        <taxon>Chytridiomycota incertae sedis</taxon>
        <taxon>Chytridiomycetes</taxon>
        <taxon>Chytridiales</taxon>
        <taxon>Chytriomycetaceae</taxon>
        <taxon>Rhizoclosmatium</taxon>
    </lineage>
</organism>
<dbReference type="GO" id="GO:0008270">
    <property type="term" value="F:zinc ion binding"/>
    <property type="evidence" value="ECO:0007669"/>
    <property type="project" value="UniProtKB-KW"/>
</dbReference>
<feature type="domain" description="GATA-type" evidence="8">
    <location>
        <begin position="194"/>
        <end position="230"/>
    </location>
</feature>
<comment type="caution">
    <text evidence="9">The sequence shown here is derived from an EMBL/GenBank/DDBJ whole genome shotgun (WGS) entry which is preliminary data.</text>
</comment>
<dbReference type="STRING" id="329046.A0A1Y2CXH2"/>
<feature type="region of interest" description="Disordered" evidence="7">
    <location>
        <begin position="47"/>
        <end position="67"/>
    </location>
</feature>
<dbReference type="GO" id="GO:0006355">
    <property type="term" value="P:regulation of DNA-templated transcription"/>
    <property type="evidence" value="ECO:0007669"/>
    <property type="project" value="InterPro"/>
</dbReference>
<feature type="compositionally biased region" description="Low complexity" evidence="7">
    <location>
        <begin position="47"/>
        <end position="61"/>
    </location>
</feature>
<dbReference type="SUPFAM" id="SSF57716">
    <property type="entry name" value="Glucocorticoid receptor-like (DNA-binding domain)"/>
    <property type="match status" value="1"/>
</dbReference>
<dbReference type="EMBL" id="MCGO01000006">
    <property type="protein sequence ID" value="ORY51035.1"/>
    <property type="molecule type" value="Genomic_DNA"/>
</dbReference>
<dbReference type="SMART" id="SM00401">
    <property type="entry name" value="ZnF_GATA"/>
    <property type="match status" value="1"/>
</dbReference>
<dbReference type="OrthoDB" id="515401at2759"/>
<evidence type="ECO:0000256" key="2">
    <source>
        <dbReference type="ARBA" id="ARBA00022771"/>
    </source>
</evidence>
<dbReference type="PROSITE" id="PS00344">
    <property type="entry name" value="GATA_ZN_FINGER_1"/>
    <property type="match status" value="1"/>
</dbReference>
<dbReference type="GO" id="GO:0043565">
    <property type="term" value="F:sequence-specific DNA binding"/>
    <property type="evidence" value="ECO:0007669"/>
    <property type="project" value="InterPro"/>
</dbReference>
<dbReference type="PRINTS" id="PR00619">
    <property type="entry name" value="GATAZNFINGER"/>
</dbReference>
<evidence type="ECO:0000256" key="4">
    <source>
        <dbReference type="ARBA" id="ARBA00023015"/>
    </source>
</evidence>
<dbReference type="AlphaFoldDB" id="A0A1Y2CXH2"/>
<keyword evidence="10" id="KW-1185">Reference proteome</keyword>
<evidence type="ECO:0000259" key="8">
    <source>
        <dbReference type="PROSITE" id="PS50114"/>
    </source>
</evidence>
<evidence type="ECO:0000256" key="5">
    <source>
        <dbReference type="ARBA" id="ARBA00023163"/>
    </source>
</evidence>
<dbReference type="PANTHER" id="PTHR47172:SF24">
    <property type="entry name" value="GATA ZINC FINGER DOMAIN-CONTAINING PROTEIN 14-RELATED"/>
    <property type="match status" value="1"/>
</dbReference>
<dbReference type="Gene3D" id="3.30.50.10">
    <property type="entry name" value="Erythroid Transcription Factor GATA-1, subunit A"/>
    <property type="match status" value="1"/>
</dbReference>
<accession>A0A1Y2CXH2</accession>
<evidence type="ECO:0000256" key="3">
    <source>
        <dbReference type="ARBA" id="ARBA00022833"/>
    </source>
</evidence>
<reference evidence="9 10" key="1">
    <citation type="submission" date="2016-07" db="EMBL/GenBank/DDBJ databases">
        <title>Pervasive Adenine N6-methylation of Active Genes in Fungi.</title>
        <authorList>
            <consortium name="DOE Joint Genome Institute"/>
            <person name="Mondo S.J."/>
            <person name="Dannebaum R.O."/>
            <person name="Kuo R.C."/>
            <person name="Labutti K."/>
            <person name="Haridas S."/>
            <person name="Kuo A."/>
            <person name="Salamov A."/>
            <person name="Ahrendt S.R."/>
            <person name="Lipzen A."/>
            <person name="Sullivan W."/>
            <person name="Andreopoulos W.B."/>
            <person name="Clum A."/>
            <person name="Lindquist E."/>
            <person name="Daum C."/>
            <person name="Ramamoorthy G.K."/>
            <person name="Gryganskyi A."/>
            <person name="Culley D."/>
            <person name="Magnuson J.K."/>
            <person name="James T.Y."/>
            <person name="O'Malley M.A."/>
            <person name="Stajich J.E."/>
            <person name="Spatafora J.W."/>
            <person name="Visel A."/>
            <person name="Grigoriev I.V."/>
        </authorList>
    </citation>
    <scope>NUCLEOTIDE SEQUENCE [LARGE SCALE GENOMIC DNA]</scope>
    <source>
        <strain evidence="9 10">JEL800</strain>
    </source>
</reference>
<dbReference type="PANTHER" id="PTHR47172">
    <property type="entry name" value="OS01G0976800 PROTEIN"/>
    <property type="match status" value="1"/>
</dbReference>
<keyword evidence="1" id="KW-0479">Metal-binding</keyword>
<proteinExistence type="predicted"/>
<keyword evidence="2 6" id="KW-0863">Zinc-finger</keyword>